<sequence>MEIHQLLRLIGRIGAGVDETSTGRAAADAARHALVARGAQAVGPLLRVLTDEDPPVDWTEAAALLRRIGEPALRPLAAVIAAAPTPTAAVRAGWTFSGLELHSPTAYAPALAHPHPRVREAAAHALQQRGPAALPAARLLLPLLADPVAEVRAGAGWALADAGPGVLPLLREVRRARAPAGVRRTALELLAAVGGPAALDARDAAAVRRLIRARAPGEVPEPMHLCGPWFALPTGDLPAVLDAFGLSGAERVTMRLGASAWRHDQHSGAAHGACARMYVSPVLDGWTLVFGTATGEAHRPAGEPPGGAVLRRCTALSRRFGTAHWYGARCADDWSAWCFAERGEVVRFYDATYPEQTAGARHPAEPADALPHEAAFADGAFADVDALVAEAFLASYEAVTRDLGIAGPRTAALVAGRASVNPLALGPATRAEGAAVLALTACGRTFGHPPGALRV</sequence>
<dbReference type="InterPro" id="IPR011989">
    <property type="entry name" value="ARM-like"/>
</dbReference>
<organism evidence="1 2">
    <name type="scientific">Streptomyces johnsoniae</name>
    <dbReference type="NCBI Taxonomy" id="3075532"/>
    <lineage>
        <taxon>Bacteria</taxon>
        <taxon>Bacillati</taxon>
        <taxon>Actinomycetota</taxon>
        <taxon>Actinomycetes</taxon>
        <taxon>Kitasatosporales</taxon>
        <taxon>Streptomycetaceae</taxon>
        <taxon>Streptomyces</taxon>
    </lineage>
</organism>
<gene>
    <name evidence="1" type="ORF">RM779_03965</name>
</gene>
<dbReference type="Proteomes" id="UP001183615">
    <property type="component" value="Unassembled WGS sequence"/>
</dbReference>
<dbReference type="SUPFAM" id="SSF48371">
    <property type="entry name" value="ARM repeat"/>
    <property type="match status" value="1"/>
</dbReference>
<protein>
    <recommendedName>
        <fullName evidence="3">HEAT repeat domain-containing protein</fullName>
    </recommendedName>
</protein>
<evidence type="ECO:0000313" key="2">
    <source>
        <dbReference type="Proteomes" id="UP001183615"/>
    </source>
</evidence>
<evidence type="ECO:0000313" key="1">
    <source>
        <dbReference type="EMBL" id="MDT0441757.1"/>
    </source>
</evidence>
<dbReference type="RefSeq" id="WP_311615826.1">
    <property type="nucleotide sequence ID" value="NZ_JAVREV010000002.1"/>
</dbReference>
<reference evidence="2" key="1">
    <citation type="submission" date="2023-07" db="EMBL/GenBank/DDBJ databases">
        <title>30 novel species of actinomycetes from the DSMZ collection.</title>
        <authorList>
            <person name="Nouioui I."/>
        </authorList>
    </citation>
    <scope>NUCLEOTIDE SEQUENCE [LARGE SCALE GENOMIC DNA]</scope>
    <source>
        <strain evidence="2">DSM 41886</strain>
    </source>
</reference>
<accession>A0ABU2RYQ2</accession>
<dbReference type="Gene3D" id="1.25.10.10">
    <property type="entry name" value="Leucine-rich Repeat Variant"/>
    <property type="match status" value="1"/>
</dbReference>
<dbReference type="EMBL" id="JAVREV010000002">
    <property type="protein sequence ID" value="MDT0441757.1"/>
    <property type="molecule type" value="Genomic_DNA"/>
</dbReference>
<proteinExistence type="predicted"/>
<dbReference type="InterPro" id="IPR016024">
    <property type="entry name" value="ARM-type_fold"/>
</dbReference>
<evidence type="ECO:0008006" key="3">
    <source>
        <dbReference type="Google" id="ProtNLM"/>
    </source>
</evidence>
<name>A0ABU2RYQ2_9ACTN</name>
<comment type="caution">
    <text evidence="1">The sequence shown here is derived from an EMBL/GenBank/DDBJ whole genome shotgun (WGS) entry which is preliminary data.</text>
</comment>
<keyword evidence="2" id="KW-1185">Reference proteome</keyword>